<organism evidence="9 10">
    <name type="scientific">Komagataeibacter xylinus</name>
    <name type="common">Gluconacetobacter xylinus</name>
    <dbReference type="NCBI Taxonomy" id="28448"/>
    <lineage>
        <taxon>Bacteria</taxon>
        <taxon>Pseudomonadati</taxon>
        <taxon>Pseudomonadota</taxon>
        <taxon>Alphaproteobacteria</taxon>
        <taxon>Acetobacterales</taxon>
        <taxon>Acetobacteraceae</taxon>
        <taxon>Komagataeibacter</taxon>
    </lineage>
</organism>
<dbReference type="InterPro" id="IPR012133">
    <property type="entry name" value="Alpha-hydoxy_acid_DH_FMN"/>
</dbReference>
<evidence type="ECO:0000256" key="1">
    <source>
        <dbReference type="ARBA" id="ARBA00001917"/>
    </source>
</evidence>
<keyword evidence="3 7" id="KW-0288">FMN</keyword>
<dbReference type="SMART" id="SM01240">
    <property type="entry name" value="IMPDH"/>
    <property type="match status" value="1"/>
</dbReference>
<dbReference type="AlphaFoldDB" id="A0A857FNY0"/>
<dbReference type="InterPro" id="IPR000262">
    <property type="entry name" value="FMN-dep_DH"/>
</dbReference>
<accession>A0A857FNY0</accession>
<dbReference type="InterPro" id="IPR013785">
    <property type="entry name" value="Aldolase_TIM"/>
</dbReference>
<feature type="binding site" evidence="7">
    <location>
        <position position="278"/>
    </location>
    <ligand>
        <name>glyoxylate</name>
        <dbReference type="ChEBI" id="CHEBI:36655"/>
    </ligand>
</feature>
<dbReference type="Pfam" id="PF01070">
    <property type="entry name" value="FMN_dh"/>
    <property type="match status" value="1"/>
</dbReference>
<proteinExistence type="inferred from homology"/>
<evidence type="ECO:0000256" key="2">
    <source>
        <dbReference type="ARBA" id="ARBA00022630"/>
    </source>
</evidence>
<comment type="similarity">
    <text evidence="5">Belongs to the FMN-dependent alpha-hydroxy acid dehydrogenase family.</text>
</comment>
<feature type="binding site" evidence="7">
    <location>
        <position position="273"/>
    </location>
    <ligand>
        <name>FMN</name>
        <dbReference type="ChEBI" id="CHEBI:58210"/>
    </ligand>
</feature>
<evidence type="ECO:0000313" key="9">
    <source>
        <dbReference type="EMBL" id="QHC35998.1"/>
    </source>
</evidence>
<dbReference type="InterPro" id="IPR008259">
    <property type="entry name" value="FMN_hydac_DH_AS"/>
</dbReference>
<evidence type="ECO:0000256" key="6">
    <source>
        <dbReference type="PIRSR" id="PIRSR000138-1"/>
    </source>
</evidence>
<feature type="domain" description="FMN hydroxy acid dehydrogenase" evidence="8">
    <location>
        <begin position="1"/>
        <end position="380"/>
    </location>
</feature>
<keyword evidence="4" id="KW-0560">Oxidoreductase</keyword>
<feature type="binding site" evidence="7">
    <location>
        <position position="128"/>
    </location>
    <ligand>
        <name>FMN</name>
        <dbReference type="ChEBI" id="CHEBI:58210"/>
    </ligand>
</feature>
<dbReference type="PROSITE" id="PS00557">
    <property type="entry name" value="FMN_HYDROXY_ACID_DH_1"/>
    <property type="match status" value="1"/>
</dbReference>
<dbReference type="FunFam" id="3.20.20.70:FF:000029">
    <property type="entry name" value="L-lactate dehydrogenase"/>
    <property type="match status" value="1"/>
</dbReference>
<dbReference type="Proteomes" id="UP000464674">
    <property type="component" value="Chromosome"/>
</dbReference>
<evidence type="ECO:0000256" key="5">
    <source>
        <dbReference type="ARBA" id="ARBA00024042"/>
    </source>
</evidence>
<evidence type="ECO:0000259" key="8">
    <source>
        <dbReference type="PROSITE" id="PS51349"/>
    </source>
</evidence>
<feature type="binding site" evidence="7">
    <location>
        <position position="24"/>
    </location>
    <ligand>
        <name>glyoxylate</name>
        <dbReference type="ChEBI" id="CHEBI:36655"/>
    </ligand>
</feature>
<dbReference type="PIRSF" id="PIRSF000138">
    <property type="entry name" value="Al-hdrx_acd_dh"/>
    <property type="match status" value="1"/>
</dbReference>
<feature type="binding site" evidence="7">
    <location>
        <position position="106"/>
    </location>
    <ligand>
        <name>FMN</name>
        <dbReference type="ChEBI" id="CHEBI:58210"/>
    </ligand>
</feature>
<reference evidence="9 10" key="1">
    <citation type="journal article" date="2020" name="Carbohydr. Polym.">
        <title>Characterization and optimization of production of bacterial cellulose from strain CGMCC 17276 based on whole-genome analysis.</title>
        <authorList>
            <person name="Lu T."/>
            <person name="Gao H."/>
            <person name="Liao B."/>
            <person name="Wu J."/>
            <person name="Zhang W."/>
            <person name="Huang J."/>
            <person name="Liu M."/>
            <person name="Huang J."/>
            <person name="Chang Z."/>
            <person name="Jin M."/>
            <person name="Yi Z."/>
            <person name="Jiang D."/>
        </authorList>
    </citation>
    <scope>NUCLEOTIDE SEQUENCE [LARGE SCALE GENOMIC DNA]</scope>
    <source>
        <strain evidence="9 10">CGMCC 17276</strain>
    </source>
</reference>
<dbReference type="RefSeq" id="WP_159262375.1">
    <property type="nucleotide sequence ID" value="NZ_CP041348.1"/>
</dbReference>
<evidence type="ECO:0000256" key="4">
    <source>
        <dbReference type="ARBA" id="ARBA00023002"/>
    </source>
</evidence>
<dbReference type="EMBL" id="CP041348">
    <property type="protein sequence ID" value="QHC35998.1"/>
    <property type="molecule type" value="Genomic_DNA"/>
</dbReference>
<feature type="binding site" evidence="7">
    <location>
        <begin position="306"/>
        <end position="310"/>
    </location>
    <ligand>
        <name>FMN</name>
        <dbReference type="ChEBI" id="CHEBI:58210"/>
    </ligand>
</feature>
<name>A0A857FNY0_KOMXY</name>
<dbReference type="GO" id="GO:0010181">
    <property type="term" value="F:FMN binding"/>
    <property type="evidence" value="ECO:0007669"/>
    <property type="project" value="InterPro"/>
</dbReference>
<feature type="binding site" evidence="7">
    <location>
        <position position="165"/>
    </location>
    <ligand>
        <name>glyoxylate</name>
        <dbReference type="ChEBI" id="CHEBI:36655"/>
    </ligand>
</feature>
<dbReference type="NCBIfam" id="NF008398">
    <property type="entry name" value="PRK11197.1"/>
    <property type="match status" value="1"/>
</dbReference>
<feature type="binding site" evidence="7">
    <location>
        <position position="156"/>
    </location>
    <ligand>
        <name>FMN</name>
        <dbReference type="ChEBI" id="CHEBI:58210"/>
    </ligand>
</feature>
<feature type="active site" description="Proton acceptor" evidence="6">
    <location>
        <position position="275"/>
    </location>
</feature>
<gene>
    <name evidence="9" type="ORF">FMA36_11320</name>
</gene>
<dbReference type="OrthoDB" id="9770452at2"/>
<dbReference type="GO" id="GO:0016614">
    <property type="term" value="F:oxidoreductase activity, acting on CH-OH group of donors"/>
    <property type="evidence" value="ECO:0007669"/>
    <property type="project" value="UniProtKB-ARBA"/>
</dbReference>
<evidence type="ECO:0000256" key="7">
    <source>
        <dbReference type="PIRSR" id="PIRSR000138-2"/>
    </source>
</evidence>
<dbReference type="CDD" id="cd02809">
    <property type="entry name" value="alpha_hydroxyacid_oxid_FMN"/>
    <property type="match status" value="1"/>
</dbReference>
<dbReference type="SUPFAM" id="SSF51395">
    <property type="entry name" value="FMN-linked oxidoreductases"/>
    <property type="match status" value="1"/>
</dbReference>
<feature type="binding site" evidence="7">
    <location>
        <position position="130"/>
    </location>
    <ligand>
        <name>FMN</name>
        <dbReference type="ChEBI" id="CHEBI:58210"/>
    </ligand>
</feature>
<feature type="binding site" evidence="7">
    <location>
        <position position="251"/>
    </location>
    <ligand>
        <name>FMN</name>
        <dbReference type="ChEBI" id="CHEBI:58210"/>
    </ligand>
</feature>
<evidence type="ECO:0000313" key="10">
    <source>
        <dbReference type="Proteomes" id="UP000464674"/>
    </source>
</evidence>
<evidence type="ECO:0000256" key="3">
    <source>
        <dbReference type="ARBA" id="ARBA00022643"/>
    </source>
</evidence>
<feature type="binding site" evidence="7">
    <location>
        <begin position="77"/>
        <end position="79"/>
    </location>
    <ligand>
        <name>FMN</name>
        <dbReference type="ChEBI" id="CHEBI:58210"/>
    </ligand>
</feature>
<keyword evidence="2 7" id="KW-0285">Flavoprotein</keyword>
<protein>
    <submittedName>
        <fullName evidence="9">Alpha-hydroxy-acid oxidizing protein</fullName>
    </submittedName>
</protein>
<feature type="binding site" evidence="7">
    <location>
        <begin position="329"/>
        <end position="330"/>
    </location>
    <ligand>
        <name>FMN</name>
        <dbReference type="ChEBI" id="CHEBI:58210"/>
    </ligand>
</feature>
<comment type="cofactor">
    <cofactor evidence="1">
        <name>FMN</name>
        <dbReference type="ChEBI" id="CHEBI:58210"/>
    </cofactor>
</comment>
<dbReference type="PANTHER" id="PTHR10578">
    <property type="entry name" value="S -2-HYDROXY-ACID OXIDASE-RELATED"/>
    <property type="match status" value="1"/>
</dbReference>
<feature type="binding site" evidence="7">
    <location>
        <position position="275"/>
    </location>
    <ligand>
        <name>glyoxylate</name>
        <dbReference type="ChEBI" id="CHEBI:36655"/>
    </ligand>
</feature>
<dbReference type="PROSITE" id="PS51349">
    <property type="entry name" value="FMN_HYDROXY_ACID_DH_2"/>
    <property type="match status" value="1"/>
</dbReference>
<dbReference type="PANTHER" id="PTHR10578:SF107">
    <property type="entry name" value="2-HYDROXYACID OXIDASE 1"/>
    <property type="match status" value="1"/>
</dbReference>
<sequence>MMLISIDDVRIHARRNLPAWFFDYVEGGAYSETTLRRNRAGFDRYAFLPRVLQSASRPDLSVQIMGMKWAMPVMPGPVGFCGLVHAGGEVLTARVASACGVPMGLSTFSIAPMEDVARATDPARIMLQLYVLKNRDIMRDLLVRARACGIGTLVLTVDTTVTPMRERDARNGFRGAGGLSLRQLVQMAGKPRWFARIMRHGQPQIGNIIRYNMGRTLFEQAANIGREMDPDLSWTDLAWLRDNWQGKLVVKGILHPDDAVQCAQAGVDGIVVSNHGGRQMDGALSTIEALPAIAAAVRARMTILLDGGVRYGTDVVKALALGAHGVMIGRPYVYGLAANGEQGVVDVLDYFADGIRSSLTLLGISTVNALHDQSARYMIQS</sequence>
<dbReference type="InterPro" id="IPR037396">
    <property type="entry name" value="FMN_HAD"/>
</dbReference>
<dbReference type="Gene3D" id="3.20.20.70">
    <property type="entry name" value="Aldolase class I"/>
    <property type="match status" value="1"/>
</dbReference>